<dbReference type="InterPro" id="IPR036691">
    <property type="entry name" value="Endo/exonu/phosph_ase_sf"/>
</dbReference>
<dbReference type="Pfam" id="PF00304">
    <property type="entry name" value="Gamma-thionin"/>
    <property type="match status" value="1"/>
</dbReference>
<dbReference type="PANTHER" id="PTHR31052">
    <property type="entry name" value="COBRA-LIKE PROTEIN 7"/>
    <property type="match status" value="1"/>
</dbReference>
<protein>
    <recommendedName>
        <fullName evidence="1">Knottins-like domain-containing protein</fullName>
    </recommendedName>
</protein>
<name>A0AA88S129_9ASTE</name>
<dbReference type="Gene3D" id="3.60.10.10">
    <property type="entry name" value="Endonuclease/exonuclease/phosphatase"/>
    <property type="match status" value="1"/>
</dbReference>
<dbReference type="AlphaFoldDB" id="A0AA88S129"/>
<dbReference type="InterPro" id="IPR003614">
    <property type="entry name" value="Knottins"/>
</dbReference>
<accession>A0AA88S129</accession>
<comment type="caution">
    <text evidence="2">The sequence shown here is derived from an EMBL/GenBank/DDBJ whole genome shotgun (WGS) entry which is preliminary data.</text>
</comment>
<reference evidence="2" key="1">
    <citation type="submission" date="2022-12" db="EMBL/GenBank/DDBJ databases">
        <title>Draft genome assemblies for two species of Escallonia (Escalloniales).</title>
        <authorList>
            <person name="Chanderbali A."/>
            <person name="Dervinis C."/>
            <person name="Anghel I."/>
            <person name="Soltis D."/>
            <person name="Soltis P."/>
            <person name="Zapata F."/>
        </authorList>
    </citation>
    <scope>NUCLEOTIDE SEQUENCE</scope>
    <source>
        <strain evidence="2">UCBG92.1500</strain>
        <tissue evidence="2">Leaf</tissue>
    </source>
</reference>
<dbReference type="Gene3D" id="3.30.30.10">
    <property type="entry name" value="Knottin, scorpion toxin-like"/>
    <property type="match status" value="1"/>
</dbReference>
<dbReference type="InterPro" id="IPR036574">
    <property type="entry name" value="Scorpion_toxin-like_sf"/>
</dbReference>
<dbReference type="SUPFAM" id="SSF56219">
    <property type="entry name" value="DNase I-like"/>
    <property type="match status" value="1"/>
</dbReference>
<dbReference type="Proteomes" id="UP001187471">
    <property type="component" value="Unassembled WGS sequence"/>
</dbReference>
<gene>
    <name evidence="2" type="ORF">RJ640_026566</name>
</gene>
<dbReference type="PANTHER" id="PTHR31052:SF3">
    <property type="entry name" value="COBRA-LIKE PROTEIN 7"/>
    <property type="match status" value="1"/>
</dbReference>
<sequence>MEEMQMAESPPPLCRKRSTTWSGPCLNSNGCKDQCIRLEKPAHDEYLVSASNAVLADGSSVPGLVGNGTVFVGYPSGDLKTGIETAGDLTQMSARSYSKFYIDATVEDVNGKGKWRFTGFYGHPNTSKRKESWNLLRRLGGSYNLHWLCDGDFNEILFGNEKQGRLSKPYRQMHEFREVLTDCGLRDLGSWHKDDYRGIKKGATKADFGA</sequence>
<feature type="domain" description="Knottins-like" evidence="1">
    <location>
        <begin position="13"/>
        <end position="39"/>
    </location>
</feature>
<evidence type="ECO:0000313" key="3">
    <source>
        <dbReference type="Proteomes" id="UP001187471"/>
    </source>
</evidence>
<evidence type="ECO:0000313" key="2">
    <source>
        <dbReference type="EMBL" id="KAK2995799.1"/>
    </source>
</evidence>
<organism evidence="2 3">
    <name type="scientific">Escallonia rubra</name>
    <dbReference type="NCBI Taxonomy" id="112253"/>
    <lineage>
        <taxon>Eukaryota</taxon>
        <taxon>Viridiplantae</taxon>
        <taxon>Streptophyta</taxon>
        <taxon>Embryophyta</taxon>
        <taxon>Tracheophyta</taxon>
        <taxon>Spermatophyta</taxon>
        <taxon>Magnoliopsida</taxon>
        <taxon>eudicotyledons</taxon>
        <taxon>Gunneridae</taxon>
        <taxon>Pentapetalae</taxon>
        <taxon>asterids</taxon>
        <taxon>campanulids</taxon>
        <taxon>Escalloniales</taxon>
        <taxon>Escalloniaceae</taxon>
        <taxon>Escallonia</taxon>
    </lineage>
</organism>
<dbReference type="SUPFAM" id="SSF57095">
    <property type="entry name" value="Scorpion toxin-like"/>
    <property type="match status" value="1"/>
</dbReference>
<dbReference type="EMBL" id="JAVXUO010000053">
    <property type="protein sequence ID" value="KAK2995799.1"/>
    <property type="molecule type" value="Genomic_DNA"/>
</dbReference>
<keyword evidence="3" id="KW-1185">Reference proteome</keyword>
<evidence type="ECO:0000259" key="1">
    <source>
        <dbReference type="Pfam" id="PF00304"/>
    </source>
</evidence>
<proteinExistence type="predicted"/>